<evidence type="ECO:0000313" key="3">
    <source>
        <dbReference type="Proteomes" id="UP001346149"/>
    </source>
</evidence>
<accession>A0AAN7LMP3</accession>
<protein>
    <submittedName>
        <fullName evidence="2">Uncharacterized protein</fullName>
    </submittedName>
</protein>
<sequence>MNPKRRITRAVSATQRRSLESGSSGGSSVLCQKDRDELSPMKGRTASKEDAPTTTVGPLPAEEDVFGDDSNQATNDRREAPTRDPKAGKAAEAPLAGPAAGVVAGTSAAKAALMEAAATMMAQEIFFISMAKNASVFLRLL</sequence>
<keyword evidence="3" id="KW-1185">Reference proteome</keyword>
<dbReference type="EMBL" id="JAXQNO010000015">
    <property type="protein sequence ID" value="KAK4782722.1"/>
    <property type="molecule type" value="Genomic_DNA"/>
</dbReference>
<evidence type="ECO:0000256" key="1">
    <source>
        <dbReference type="SAM" id="MobiDB-lite"/>
    </source>
</evidence>
<feature type="region of interest" description="Disordered" evidence="1">
    <location>
        <begin position="1"/>
        <end position="96"/>
    </location>
</feature>
<comment type="caution">
    <text evidence="2">The sequence shown here is derived from an EMBL/GenBank/DDBJ whole genome shotgun (WGS) entry which is preliminary data.</text>
</comment>
<dbReference type="AlphaFoldDB" id="A0AAN7LMP3"/>
<dbReference type="Proteomes" id="UP001346149">
    <property type="component" value="Unassembled WGS sequence"/>
</dbReference>
<feature type="compositionally biased region" description="Basic and acidic residues" evidence="1">
    <location>
        <begin position="75"/>
        <end position="89"/>
    </location>
</feature>
<reference evidence="2 3" key="1">
    <citation type="journal article" date="2023" name="Hortic Res">
        <title>Pangenome of water caltrop reveals structural variations and asymmetric subgenome divergence after allopolyploidization.</title>
        <authorList>
            <person name="Zhang X."/>
            <person name="Chen Y."/>
            <person name="Wang L."/>
            <person name="Yuan Y."/>
            <person name="Fang M."/>
            <person name="Shi L."/>
            <person name="Lu R."/>
            <person name="Comes H.P."/>
            <person name="Ma Y."/>
            <person name="Chen Y."/>
            <person name="Huang G."/>
            <person name="Zhou Y."/>
            <person name="Zheng Z."/>
            <person name="Qiu Y."/>
        </authorList>
    </citation>
    <scope>NUCLEOTIDE SEQUENCE [LARGE SCALE GENOMIC DNA]</scope>
    <source>
        <strain evidence="2">F231</strain>
    </source>
</reference>
<evidence type="ECO:0000313" key="2">
    <source>
        <dbReference type="EMBL" id="KAK4782722.1"/>
    </source>
</evidence>
<gene>
    <name evidence="2" type="ORF">SAY86_007096</name>
</gene>
<name>A0AAN7LMP3_TRANT</name>
<proteinExistence type="predicted"/>
<organism evidence="2 3">
    <name type="scientific">Trapa natans</name>
    <name type="common">Water chestnut</name>
    <dbReference type="NCBI Taxonomy" id="22666"/>
    <lineage>
        <taxon>Eukaryota</taxon>
        <taxon>Viridiplantae</taxon>
        <taxon>Streptophyta</taxon>
        <taxon>Embryophyta</taxon>
        <taxon>Tracheophyta</taxon>
        <taxon>Spermatophyta</taxon>
        <taxon>Magnoliopsida</taxon>
        <taxon>eudicotyledons</taxon>
        <taxon>Gunneridae</taxon>
        <taxon>Pentapetalae</taxon>
        <taxon>rosids</taxon>
        <taxon>malvids</taxon>
        <taxon>Myrtales</taxon>
        <taxon>Lythraceae</taxon>
        <taxon>Trapa</taxon>
    </lineage>
</organism>